<feature type="disulfide bond" evidence="8">
    <location>
        <begin position="71"/>
        <end position="86"/>
    </location>
</feature>
<evidence type="ECO:0000256" key="11">
    <source>
        <dbReference type="SAM" id="SignalP"/>
    </source>
</evidence>
<evidence type="ECO:0000256" key="1">
    <source>
        <dbReference type="ARBA" id="ARBA00004613"/>
    </source>
</evidence>
<feature type="region of interest" description="Disordered" evidence="9">
    <location>
        <begin position="465"/>
        <end position="493"/>
    </location>
</feature>
<dbReference type="GeneID" id="115007687"/>
<sequence>MKGILVLLVLLNVQTTKVCSQPYHADSDGNCLNRTTEYLLEGSGLCCKKCHPGQRLIQECSETNDTVCEQCPTRQYMEKWNYAKNCFSCTKCRTNKGLQDAKNCSSTARSRCECKPRMYCIMEFDDPYCSACSRYTQCRAGYGVSLPGTGYSNVKCEQCPDGTFSDVYSMDPCRPHTNCHGRTVVRKGDATSDTMCELEVFKSTLQPQTSTKEPRAEMVFTSASEGMSTVSATSNTKTPRGPTDSTLSFSPSVPEIVLTHLTKPPPPSIAFDSTLAVVIAVVTVILCIAIILLILYKQVWKKDAKRFHPKVDANGNCESGDKINPGYLGETQLTSIIKSLPEQQCLLQNGQACSDHSQCNNNTETLTRTDGYSSQESIGPLQSNLALHNLDSALSEPMTLKSNTEPVTPHPSVPTQSSSQPTSPQVISPVTTNPHYNVSITVNIGDGACTIPSGTSTDTKLRFGEEEESFSIPQQEAGKESLMSVQESESYST</sequence>
<feature type="compositionally biased region" description="Polar residues" evidence="9">
    <location>
        <begin position="483"/>
        <end position="493"/>
    </location>
</feature>
<dbReference type="GO" id="GO:0006915">
    <property type="term" value="P:apoptotic process"/>
    <property type="evidence" value="ECO:0007669"/>
    <property type="project" value="UniProtKB-KW"/>
</dbReference>
<keyword evidence="10" id="KW-1133">Transmembrane helix</keyword>
<feature type="disulfide bond" evidence="8">
    <location>
        <begin position="31"/>
        <end position="46"/>
    </location>
</feature>
<dbReference type="Proteomes" id="UP000504630">
    <property type="component" value="Chromosome 5"/>
</dbReference>
<dbReference type="PANTHER" id="PTHR23097:SF90">
    <property type="entry name" value="TUMOR NECROSIS FACTOR RECEPTOR SUPERFAMILY MEMBER 11B"/>
    <property type="match status" value="1"/>
</dbReference>
<evidence type="ECO:0000256" key="7">
    <source>
        <dbReference type="ARBA" id="ARBA00023180"/>
    </source>
</evidence>
<organism evidence="13 14">
    <name type="scientific">Cottoperca gobio</name>
    <name type="common">Frogmouth</name>
    <name type="synonym">Aphritis gobio</name>
    <dbReference type="NCBI Taxonomy" id="56716"/>
    <lineage>
        <taxon>Eukaryota</taxon>
        <taxon>Metazoa</taxon>
        <taxon>Chordata</taxon>
        <taxon>Craniata</taxon>
        <taxon>Vertebrata</taxon>
        <taxon>Euteleostomi</taxon>
        <taxon>Actinopterygii</taxon>
        <taxon>Neopterygii</taxon>
        <taxon>Teleostei</taxon>
        <taxon>Neoteleostei</taxon>
        <taxon>Acanthomorphata</taxon>
        <taxon>Eupercaria</taxon>
        <taxon>Perciformes</taxon>
        <taxon>Notothenioidei</taxon>
        <taxon>Bovichtidae</taxon>
        <taxon>Cottoperca</taxon>
    </lineage>
</organism>
<dbReference type="PROSITE" id="PS50050">
    <property type="entry name" value="TNFR_NGFR_2"/>
    <property type="match status" value="2"/>
</dbReference>
<keyword evidence="2" id="KW-0964">Secreted</keyword>
<dbReference type="PROSITE" id="PS00652">
    <property type="entry name" value="TNFR_NGFR_1"/>
    <property type="match status" value="1"/>
</dbReference>
<dbReference type="RefSeq" id="XP_029286486.1">
    <property type="nucleotide sequence ID" value="XM_029430626.1"/>
</dbReference>
<dbReference type="KEGG" id="cgob:115007687"/>
<evidence type="ECO:0000313" key="13">
    <source>
        <dbReference type="Proteomes" id="UP000504630"/>
    </source>
</evidence>
<keyword evidence="6 8" id="KW-1015">Disulfide bond</keyword>
<keyword evidence="13" id="KW-1185">Reference proteome</keyword>
<feature type="compositionally biased region" description="Low complexity" evidence="9">
    <location>
        <begin position="413"/>
        <end position="430"/>
    </location>
</feature>
<comment type="caution">
    <text evidence="8">Lacks conserved residue(s) required for the propagation of feature annotation.</text>
</comment>
<feature type="signal peptide" evidence="11">
    <location>
        <begin position="1"/>
        <end position="20"/>
    </location>
</feature>
<feature type="repeat" description="TNFR-Cys" evidence="8">
    <location>
        <begin position="70"/>
        <end position="112"/>
    </location>
</feature>
<dbReference type="PANTHER" id="PTHR23097">
    <property type="entry name" value="TUMOR NECROSIS FACTOR RECEPTOR SUPERFAMILY MEMBER"/>
    <property type="match status" value="1"/>
</dbReference>
<dbReference type="InterPro" id="IPR001368">
    <property type="entry name" value="TNFR/NGFR_Cys_rich_reg"/>
</dbReference>
<dbReference type="AlphaFoldDB" id="A0A6J2PMC9"/>
<dbReference type="InParanoid" id="A0A6J2PMC9"/>
<name>A0A6J2PMC9_COTGO</name>
<reference evidence="14" key="1">
    <citation type="submission" date="2025-08" db="UniProtKB">
        <authorList>
            <consortium name="RefSeq"/>
        </authorList>
    </citation>
    <scope>IDENTIFICATION</scope>
</reference>
<evidence type="ECO:0000256" key="5">
    <source>
        <dbReference type="ARBA" id="ARBA00022737"/>
    </source>
</evidence>
<feature type="disulfide bond" evidence="8">
    <location>
        <begin position="50"/>
        <end position="68"/>
    </location>
</feature>
<feature type="transmembrane region" description="Helical" evidence="10">
    <location>
        <begin position="275"/>
        <end position="296"/>
    </location>
</feature>
<dbReference type="Pfam" id="PF00020">
    <property type="entry name" value="TNFR_c6"/>
    <property type="match status" value="3"/>
</dbReference>
<evidence type="ECO:0000256" key="3">
    <source>
        <dbReference type="ARBA" id="ARBA00022703"/>
    </source>
</evidence>
<dbReference type="InterPro" id="IPR052459">
    <property type="entry name" value="TNFRSF_decoy_receptor"/>
</dbReference>
<keyword evidence="5" id="KW-0677">Repeat</keyword>
<evidence type="ECO:0000256" key="2">
    <source>
        <dbReference type="ARBA" id="ARBA00022525"/>
    </source>
</evidence>
<keyword evidence="10" id="KW-0472">Membrane</keyword>
<dbReference type="CTD" id="7133"/>
<evidence type="ECO:0000256" key="6">
    <source>
        <dbReference type="ARBA" id="ARBA00023157"/>
    </source>
</evidence>
<dbReference type="GO" id="GO:0005576">
    <property type="term" value="C:extracellular region"/>
    <property type="evidence" value="ECO:0007669"/>
    <property type="project" value="UniProtKB-SubCell"/>
</dbReference>
<feature type="chain" id="PRO_5026864478" evidence="11">
    <location>
        <begin position="21"/>
        <end position="493"/>
    </location>
</feature>
<keyword evidence="14" id="KW-0675">Receptor</keyword>
<feature type="disulfide bond" evidence="8">
    <location>
        <begin position="47"/>
        <end position="60"/>
    </location>
</feature>
<dbReference type="OrthoDB" id="8633482at2759"/>
<accession>A0A6J2PMC9</accession>
<protein>
    <submittedName>
        <fullName evidence="14">Tumor necrosis factor receptor superfamily member 1B isoform X1</fullName>
    </submittedName>
</protein>
<feature type="region of interest" description="Disordered" evidence="9">
    <location>
        <begin position="229"/>
        <end position="248"/>
    </location>
</feature>
<keyword evidence="3" id="KW-0053">Apoptosis</keyword>
<evidence type="ECO:0000256" key="10">
    <source>
        <dbReference type="SAM" id="Phobius"/>
    </source>
</evidence>
<evidence type="ECO:0000256" key="9">
    <source>
        <dbReference type="SAM" id="MobiDB-lite"/>
    </source>
</evidence>
<comment type="subcellular location">
    <subcellularLocation>
        <location evidence="1">Secreted</location>
    </subcellularLocation>
</comment>
<feature type="repeat" description="TNFR-Cys" evidence="8">
    <location>
        <begin position="30"/>
        <end position="68"/>
    </location>
</feature>
<evidence type="ECO:0000256" key="4">
    <source>
        <dbReference type="ARBA" id="ARBA00022729"/>
    </source>
</evidence>
<feature type="region of interest" description="Disordered" evidence="9">
    <location>
        <begin position="400"/>
        <end position="431"/>
    </location>
</feature>
<proteinExistence type="predicted"/>
<keyword evidence="7" id="KW-0325">Glycoprotein</keyword>
<dbReference type="Gene3D" id="2.10.50.10">
    <property type="entry name" value="Tumor Necrosis Factor Receptor, subunit A, domain 2"/>
    <property type="match status" value="3"/>
</dbReference>
<dbReference type="SUPFAM" id="SSF57586">
    <property type="entry name" value="TNF receptor-like"/>
    <property type="match status" value="2"/>
</dbReference>
<keyword evidence="4 11" id="KW-0732">Signal</keyword>
<feature type="domain" description="TNFR-Cys" evidence="12">
    <location>
        <begin position="30"/>
        <end position="68"/>
    </location>
</feature>
<dbReference type="SMART" id="SM00208">
    <property type="entry name" value="TNFR"/>
    <property type="match status" value="4"/>
</dbReference>
<gene>
    <name evidence="14" type="primary">tnfrsf1b</name>
</gene>
<evidence type="ECO:0000259" key="12">
    <source>
        <dbReference type="PROSITE" id="PS50050"/>
    </source>
</evidence>
<evidence type="ECO:0000256" key="8">
    <source>
        <dbReference type="PROSITE-ProRule" id="PRU00206"/>
    </source>
</evidence>
<evidence type="ECO:0000313" key="14">
    <source>
        <dbReference type="RefSeq" id="XP_029286486.1"/>
    </source>
</evidence>
<keyword evidence="10" id="KW-0812">Transmembrane</keyword>
<dbReference type="CDD" id="cd15835">
    <property type="entry name" value="TNFRSF1B_teleost"/>
    <property type="match status" value="1"/>
</dbReference>
<feature type="domain" description="TNFR-Cys" evidence="12">
    <location>
        <begin position="70"/>
        <end position="112"/>
    </location>
</feature>